<keyword evidence="2" id="KW-1133">Transmembrane helix</keyword>
<feature type="transmembrane region" description="Helical" evidence="2">
    <location>
        <begin position="79"/>
        <end position="96"/>
    </location>
</feature>
<dbReference type="PhylomeDB" id="A0A0G4EIE9"/>
<keyword evidence="3" id="KW-0732">Signal</keyword>
<dbReference type="VEuPathDB" id="CryptoDB:Vbra_7514"/>
<feature type="region of interest" description="Disordered" evidence="1">
    <location>
        <begin position="187"/>
        <end position="224"/>
    </location>
</feature>
<sequence length="381" mass="42726">MEGVKHRWLYALQMFFVLLLSVVALTLWSLLFVKQAEAATTDTERARVASLCLLISWPLVAVAGGTIRKMRDGPPLRNYAIMLYVGFGSLFLPRLLQAKMENLSSKIISSFSFALYDLLGDLVVPYADILHANIIRMLSRDAQSTPEAEKAETCKAPKAADCPHLMAESTSSDAFSTPAVSWEESRKSMSRLSSAETPRRSPSQHYQQVMRAGRRRPRSASRVSSMTSTLDLQSNFIAFDVKPRYLRALADQTHAYNQTESFLMVFINLLLISMEQLLSPSLPRLFERLGGLCLLVAIEMACEVVLFMISVRLHNLPILRSEKESGVVKYRLVTLLSASASLICGLLPYIVLFILRALHDERYGKVTFYELCPHATRAARL</sequence>
<dbReference type="EMBL" id="CDMY01000243">
    <property type="protein sequence ID" value="CEL96083.1"/>
    <property type="molecule type" value="Genomic_DNA"/>
</dbReference>
<keyword evidence="2" id="KW-0472">Membrane</keyword>
<keyword evidence="2" id="KW-0812">Transmembrane</keyword>
<accession>A0A0G4EIE9</accession>
<gene>
    <name evidence="4" type="ORF">Vbra_7514</name>
</gene>
<feature type="transmembrane region" description="Helical" evidence="2">
    <location>
        <begin position="332"/>
        <end position="355"/>
    </location>
</feature>
<feature type="chain" id="PRO_5005187678" evidence="3">
    <location>
        <begin position="39"/>
        <end position="381"/>
    </location>
</feature>
<proteinExistence type="predicted"/>
<feature type="transmembrane region" description="Helical" evidence="2">
    <location>
        <begin position="289"/>
        <end position="311"/>
    </location>
</feature>
<protein>
    <submittedName>
        <fullName evidence="4">Uncharacterized protein</fullName>
    </submittedName>
</protein>
<evidence type="ECO:0000256" key="1">
    <source>
        <dbReference type="SAM" id="MobiDB-lite"/>
    </source>
</evidence>
<dbReference type="Proteomes" id="UP000041254">
    <property type="component" value="Unassembled WGS sequence"/>
</dbReference>
<evidence type="ECO:0000313" key="4">
    <source>
        <dbReference type="EMBL" id="CEL96083.1"/>
    </source>
</evidence>
<evidence type="ECO:0000256" key="3">
    <source>
        <dbReference type="SAM" id="SignalP"/>
    </source>
</evidence>
<evidence type="ECO:0000256" key="2">
    <source>
        <dbReference type="SAM" id="Phobius"/>
    </source>
</evidence>
<dbReference type="AlphaFoldDB" id="A0A0G4EIE9"/>
<evidence type="ECO:0000313" key="5">
    <source>
        <dbReference type="Proteomes" id="UP000041254"/>
    </source>
</evidence>
<feature type="transmembrane region" description="Helical" evidence="2">
    <location>
        <begin position="262"/>
        <end position="283"/>
    </location>
</feature>
<feature type="transmembrane region" description="Helical" evidence="2">
    <location>
        <begin position="48"/>
        <end position="67"/>
    </location>
</feature>
<reference evidence="4 5" key="1">
    <citation type="submission" date="2014-11" db="EMBL/GenBank/DDBJ databases">
        <authorList>
            <person name="Zhu J."/>
            <person name="Qi W."/>
            <person name="Song R."/>
        </authorList>
    </citation>
    <scope>NUCLEOTIDE SEQUENCE [LARGE SCALE GENOMIC DNA]</scope>
</reference>
<name>A0A0G4EIE9_VITBC</name>
<dbReference type="InParanoid" id="A0A0G4EIE9"/>
<feature type="signal peptide" evidence="3">
    <location>
        <begin position="1"/>
        <end position="38"/>
    </location>
</feature>
<keyword evidence="5" id="KW-1185">Reference proteome</keyword>
<organism evidence="4 5">
    <name type="scientific">Vitrella brassicaformis (strain CCMP3155)</name>
    <dbReference type="NCBI Taxonomy" id="1169540"/>
    <lineage>
        <taxon>Eukaryota</taxon>
        <taxon>Sar</taxon>
        <taxon>Alveolata</taxon>
        <taxon>Colpodellida</taxon>
        <taxon>Vitrellaceae</taxon>
        <taxon>Vitrella</taxon>
    </lineage>
</organism>
<feature type="compositionally biased region" description="Polar residues" evidence="1">
    <location>
        <begin position="190"/>
        <end position="207"/>
    </location>
</feature>